<sequence>MKTKLNLFCVCVLIALLLSTSTTVSIMFHSFTSAFKAGYESVEKGKDIHISDYKMICTLPTDLLEKTGSVTNVRTGEQASIIPIISMVEAPTKENDTFHALNRIASFISVIAGIFCLLQFFYLIRNINRGDIFSWKNVKFLRKLGWALILLFICTLATIVIGNYEASQVLQLNGCEFSYTFAFSDATLILGFISLLVAEVFAIGLKMKEEQDLTI</sequence>
<reference evidence="3 4" key="1">
    <citation type="submission" date="2014-04" db="EMBL/GenBank/DDBJ databases">
        <authorList>
            <person name="Sears C."/>
            <person name="Carroll K."/>
            <person name="Sack B.R."/>
            <person name="Qadri F."/>
            <person name="Myers L.L."/>
            <person name="Chung G.-T."/>
            <person name="Escheverria P."/>
            <person name="Fraser C.M."/>
            <person name="Sadzewicz L."/>
            <person name="Shefchek K.A."/>
            <person name="Tallon L."/>
            <person name="Das S.P."/>
            <person name="Daugherty S."/>
            <person name="Mongodin E.F."/>
        </authorList>
    </citation>
    <scope>NUCLEOTIDE SEQUENCE [LARGE SCALE GENOMIC DNA]</scope>
    <source>
        <strain evidence="4">3775 SL(B) 10 (iv)</strain>
    </source>
</reference>
<keyword evidence="1" id="KW-0812">Transmembrane</keyword>
<accession>A0A078RGD6</accession>
<organism evidence="3 4">
    <name type="scientific">Phocaeicola vulgatus str. 3775 SL</name>
    <name type="common">B</name>
    <name type="synonym">iv</name>
    <dbReference type="NCBI Taxonomy" id="1339350"/>
    <lineage>
        <taxon>Bacteria</taxon>
        <taxon>Pseudomonadati</taxon>
        <taxon>Bacteroidota</taxon>
        <taxon>Bacteroidia</taxon>
        <taxon>Bacteroidales</taxon>
        <taxon>Bacteroidaceae</taxon>
        <taxon>Phocaeicola</taxon>
    </lineage>
</organism>
<keyword evidence="1" id="KW-1133">Transmembrane helix</keyword>
<dbReference type="GeneID" id="5302262"/>
<dbReference type="DNASU" id="5302262"/>
<name>A0A078RGD6_PHOVU</name>
<dbReference type="PATRIC" id="fig|1339350.3.peg.213"/>
<feature type="chain" id="PRO_5001744450" description="DUF2975 domain-containing protein" evidence="2">
    <location>
        <begin position="25"/>
        <end position="215"/>
    </location>
</feature>
<dbReference type="InterPro" id="IPR021354">
    <property type="entry name" value="DUF2975"/>
</dbReference>
<feature type="signal peptide" evidence="2">
    <location>
        <begin position="1"/>
        <end position="24"/>
    </location>
</feature>
<dbReference type="EMBL" id="JNHI01000002">
    <property type="protein sequence ID" value="KDS33067.1"/>
    <property type="molecule type" value="Genomic_DNA"/>
</dbReference>
<feature type="transmembrane region" description="Helical" evidence="1">
    <location>
        <begin position="186"/>
        <end position="205"/>
    </location>
</feature>
<protein>
    <recommendedName>
        <fullName evidence="5">DUF2975 domain-containing protein</fullName>
    </recommendedName>
</protein>
<evidence type="ECO:0000313" key="3">
    <source>
        <dbReference type="EMBL" id="KDS33067.1"/>
    </source>
</evidence>
<dbReference type="Pfam" id="PF11188">
    <property type="entry name" value="DUF2975"/>
    <property type="match status" value="1"/>
</dbReference>
<keyword evidence="1" id="KW-0472">Membrane</keyword>
<gene>
    <name evidence="3" type="ORF">M097_0224</name>
</gene>
<evidence type="ECO:0000313" key="4">
    <source>
        <dbReference type="Proteomes" id="UP000028134"/>
    </source>
</evidence>
<evidence type="ECO:0000256" key="2">
    <source>
        <dbReference type="SAM" id="SignalP"/>
    </source>
</evidence>
<feature type="transmembrane region" description="Helical" evidence="1">
    <location>
        <begin position="104"/>
        <end position="124"/>
    </location>
</feature>
<dbReference type="Proteomes" id="UP000028134">
    <property type="component" value="Unassembled WGS sequence"/>
</dbReference>
<keyword evidence="2" id="KW-0732">Signal</keyword>
<feature type="transmembrane region" description="Helical" evidence="1">
    <location>
        <begin position="144"/>
        <end position="166"/>
    </location>
</feature>
<evidence type="ECO:0000256" key="1">
    <source>
        <dbReference type="SAM" id="Phobius"/>
    </source>
</evidence>
<dbReference type="AlphaFoldDB" id="A0A078RGD6"/>
<dbReference type="RefSeq" id="WP_011965127.1">
    <property type="nucleotide sequence ID" value="NZ_JNHI01000002.1"/>
</dbReference>
<comment type="caution">
    <text evidence="3">The sequence shown here is derived from an EMBL/GenBank/DDBJ whole genome shotgun (WGS) entry which is preliminary data.</text>
</comment>
<proteinExistence type="predicted"/>
<evidence type="ECO:0008006" key="5">
    <source>
        <dbReference type="Google" id="ProtNLM"/>
    </source>
</evidence>